<dbReference type="RefSeq" id="XP_073662754.1">
    <property type="nucleotide sequence ID" value="XM_073806653.1"/>
</dbReference>
<feature type="compositionally biased region" description="Basic and acidic residues" evidence="1">
    <location>
        <begin position="298"/>
        <end position="320"/>
    </location>
</feature>
<dbReference type="RefSeq" id="XP_073662753.1">
    <property type="nucleotide sequence ID" value="XM_073806652.1"/>
</dbReference>
<feature type="compositionally biased region" description="Low complexity" evidence="1">
    <location>
        <begin position="45"/>
        <end position="54"/>
    </location>
</feature>
<organism evidence="2 3">
    <name type="scientific">Tursiops truncatus</name>
    <name type="common">Atlantic bottle-nosed dolphin</name>
    <name type="synonym">Delphinus truncatus</name>
    <dbReference type="NCBI Taxonomy" id="9739"/>
    <lineage>
        <taxon>Eukaryota</taxon>
        <taxon>Metazoa</taxon>
        <taxon>Chordata</taxon>
        <taxon>Craniata</taxon>
        <taxon>Vertebrata</taxon>
        <taxon>Euteleostomi</taxon>
        <taxon>Mammalia</taxon>
        <taxon>Eutheria</taxon>
        <taxon>Laurasiatheria</taxon>
        <taxon>Artiodactyla</taxon>
        <taxon>Whippomorpha</taxon>
        <taxon>Cetacea</taxon>
        <taxon>Odontoceti</taxon>
        <taxon>Delphinidae</taxon>
        <taxon>Tursiops</taxon>
    </lineage>
</organism>
<feature type="compositionally biased region" description="Pro residues" evidence="1">
    <location>
        <begin position="180"/>
        <end position="198"/>
    </location>
</feature>
<feature type="region of interest" description="Disordered" evidence="1">
    <location>
        <begin position="39"/>
        <end position="331"/>
    </location>
</feature>
<dbReference type="RefSeq" id="XP_033714576.1">
    <property type="nucleotide sequence ID" value="XM_033858685.1"/>
</dbReference>
<gene>
    <name evidence="3 4" type="primary">LOC109552441</name>
</gene>
<dbReference type="AlphaFoldDB" id="A0A6J3RIU1"/>
<dbReference type="RefSeq" id="XP_073662751.1">
    <property type="nucleotide sequence ID" value="XM_073806650.1"/>
</dbReference>
<dbReference type="GeneID" id="109552441"/>
<reference evidence="3 4" key="1">
    <citation type="submission" date="2025-04" db="UniProtKB">
        <authorList>
            <consortium name="RefSeq"/>
        </authorList>
    </citation>
    <scope>IDENTIFICATION</scope>
    <source>
        <tissue evidence="3 4">Spleen</tissue>
    </source>
</reference>
<dbReference type="RefSeq" id="XP_073662752.1">
    <property type="nucleotide sequence ID" value="XM_073806651.1"/>
</dbReference>
<dbReference type="Proteomes" id="UP000245320">
    <property type="component" value="Chromosome 6"/>
</dbReference>
<keyword evidence="2" id="KW-1185">Reference proteome</keyword>
<dbReference type="RefSeq" id="XP_033714575.1">
    <property type="nucleotide sequence ID" value="XM_033858684.1"/>
</dbReference>
<name>A0A6J3RIU1_TURTR</name>
<feature type="compositionally biased region" description="Basic and acidic residues" evidence="1">
    <location>
        <begin position="279"/>
        <end position="288"/>
    </location>
</feature>
<sequence>MAQESREGVAGGAQAAALADSIPSRGPWGAHAARLDAAGGPVRLRAMGGPVRPRAAPPPPRWRPGVGAHAAPTPRPRSRSWVPGSRTGKSGEAEGTPRGRPGVLGASPGGASGTLRARNVRPLPPPGGHRAGLQAAGAPPPPRSWVLLRGSRSAGPGGAEAPLRPAGGAHLTRLTRRLWPAPPRAAAPPPAIPTPPPARRCAAQLGECRGPARPPAEPPLSAGGAGRRGLSPPTIGRPGGAGAECDWRTAAWGGTRGRPRQLEAFGLVRRPSGPASSVRAERREKARGPGEAVGGRGAESRGRQAGKEKGASKRKGETMTRRNNMSTMAEVALQCPSRFEFIDE</sequence>
<evidence type="ECO:0000313" key="2">
    <source>
        <dbReference type="Proteomes" id="UP000245320"/>
    </source>
</evidence>
<evidence type="ECO:0000313" key="3">
    <source>
        <dbReference type="RefSeq" id="XP_033714575.1"/>
    </source>
</evidence>
<protein>
    <submittedName>
        <fullName evidence="3 4">Translation initiation factor IF-2-like</fullName>
    </submittedName>
</protein>
<dbReference type="RefSeq" id="XP_073662750.1">
    <property type="nucleotide sequence ID" value="XM_073806649.1"/>
</dbReference>
<dbReference type="RefSeq" id="XP_073662756.1">
    <property type="nucleotide sequence ID" value="XM_073806655.1"/>
</dbReference>
<proteinExistence type="predicted"/>
<evidence type="ECO:0000313" key="4">
    <source>
        <dbReference type="RefSeq" id="XP_033714576.1"/>
    </source>
</evidence>
<evidence type="ECO:0000256" key="1">
    <source>
        <dbReference type="SAM" id="MobiDB-lite"/>
    </source>
</evidence>
<accession>A0A6J3RIU1</accession>
<dbReference type="RefSeq" id="XP_073662755.1">
    <property type="nucleotide sequence ID" value="XM_073806654.1"/>
</dbReference>